<evidence type="ECO:0008006" key="3">
    <source>
        <dbReference type="Google" id="ProtNLM"/>
    </source>
</evidence>
<dbReference type="Proteomes" id="UP001369815">
    <property type="component" value="Unassembled WGS sequence"/>
</dbReference>
<accession>A0AAX6MSP4</accession>
<keyword evidence="2" id="KW-1185">Reference proteome</keyword>
<evidence type="ECO:0000313" key="2">
    <source>
        <dbReference type="Proteomes" id="UP001369815"/>
    </source>
</evidence>
<organism evidence="1 2">
    <name type="scientific">Daldinia eschscholtzii</name>
    <dbReference type="NCBI Taxonomy" id="292717"/>
    <lineage>
        <taxon>Eukaryota</taxon>
        <taxon>Fungi</taxon>
        <taxon>Dikarya</taxon>
        <taxon>Ascomycota</taxon>
        <taxon>Pezizomycotina</taxon>
        <taxon>Sordariomycetes</taxon>
        <taxon>Xylariomycetidae</taxon>
        <taxon>Xylariales</taxon>
        <taxon>Hypoxylaceae</taxon>
        <taxon>Daldinia</taxon>
    </lineage>
</organism>
<dbReference type="EMBL" id="JBANMG010000003">
    <property type="protein sequence ID" value="KAK6955645.1"/>
    <property type="molecule type" value="Genomic_DNA"/>
</dbReference>
<reference evidence="1 2" key="1">
    <citation type="journal article" date="2024" name="Front Chem Biol">
        <title>Unveiling the potential of Daldinia eschscholtzii MFLUCC 19-0629 through bioactivity and bioinformatics studies for enhanced sustainable agriculture production.</title>
        <authorList>
            <person name="Brooks S."/>
            <person name="Weaver J.A."/>
            <person name="Klomchit A."/>
            <person name="Alharthi S.A."/>
            <person name="Onlamun T."/>
            <person name="Nurani R."/>
            <person name="Vong T.K."/>
            <person name="Alberti F."/>
            <person name="Greco C."/>
        </authorList>
    </citation>
    <scope>NUCLEOTIDE SEQUENCE [LARGE SCALE GENOMIC DNA]</scope>
    <source>
        <strain evidence="1">MFLUCC 19-0629</strain>
    </source>
</reference>
<gene>
    <name evidence="1" type="ORF">Daesc_003287</name>
</gene>
<dbReference type="AlphaFoldDB" id="A0AAX6MSP4"/>
<comment type="caution">
    <text evidence="1">The sequence shown here is derived from an EMBL/GenBank/DDBJ whole genome shotgun (WGS) entry which is preliminary data.</text>
</comment>
<protein>
    <recommendedName>
        <fullName evidence="3">F-box domain-containing protein</fullName>
    </recommendedName>
</protein>
<evidence type="ECO:0000313" key="1">
    <source>
        <dbReference type="EMBL" id="KAK6955645.1"/>
    </source>
</evidence>
<sequence length="292" mass="34143">MFSNQSQTVATMATASIRAKQQTKFLEGLPPEINNMITKLLLEDPMFCAWFQLRSVCRYWKAEIERLFRAKYLSNTNISVHNSYSLVEKLEFDRVLEDNVTAVFKIPDRKYSFFNYWIEEVISPECIFYGTFYLVTVADEACSDPKLHGIQVDSEAKSVSLPWVPMMNQLLGDEVRLRRRAISMCSQETQPIRRPETPNHELFFQAPLKLASSWVANPAMRPMLLYTICRHRTFEPEVYSVWESRVRRQYHLSEEQKKALSRGDGLLGPGSKVRTMFNIRKAFRSKWTKMVQ</sequence>
<name>A0AAX6MSP4_9PEZI</name>
<proteinExistence type="predicted"/>